<name>A0A5B7FBQ2_PORTR</name>
<sequence>MRAVCLPYFEGRPPDSVVRRRRRRTAGWRGRPPAAAAFVAAAAAPSMSLFFRFAEAMLSEISFPPIPFKDPLLSFISL</sequence>
<organism evidence="1 2">
    <name type="scientific">Portunus trituberculatus</name>
    <name type="common">Swimming crab</name>
    <name type="synonym">Neptunus trituberculatus</name>
    <dbReference type="NCBI Taxonomy" id="210409"/>
    <lineage>
        <taxon>Eukaryota</taxon>
        <taxon>Metazoa</taxon>
        <taxon>Ecdysozoa</taxon>
        <taxon>Arthropoda</taxon>
        <taxon>Crustacea</taxon>
        <taxon>Multicrustacea</taxon>
        <taxon>Malacostraca</taxon>
        <taxon>Eumalacostraca</taxon>
        <taxon>Eucarida</taxon>
        <taxon>Decapoda</taxon>
        <taxon>Pleocyemata</taxon>
        <taxon>Brachyura</taxon>
        <taxon>Eubrachyura</taxon>
        <taxon>Portunoidea</taxon>
        <taxon>Portunidae</taxon>
        <taxon>Portuninae</taxon>
        <taxon>Portunus</taxon>
    </lineage>
</organism>
<dbReference type="Proteomes" id="UP000324222">
    <property type="component" value="Unassembled WGS sequence"/>
</dbReference>
<dbReference type="AlphaFoldDB" id="A0A5B7FBQ2"/>
<proteinExistence type="predicted"/>
<gene>
    <name evidence="1" type="ORF">E2C01_037547</name>
</gene>
<dbReference type="EMBL" id="VSRR010006033">
    <property type="protein sequence ID" value="MPC43892.1"/>
    <property type="molecule type" value="Genomic_DNA"/>
</dbReference>
<evidence type="ECO:0000313" key="2">
    <source>
        <dbReference type="Proteomes" id="UP000324222"/>
    </source>
</evidence>
<comment type="caution">
    <text evidence="1">The sequence shown here is derived from an EMBL/GenBank/DDBJ whole genome shotgun (WGS) entry which is preliminary data.</text>
</comment>
<accession>A0A5B7FBQ2</accession>
<keyword evidence="2" id="KW-1185">Reference proteome</keyword>
<evidence type="ECO:0000313" key="1">
    <source>
        <dbReference type="EMBL" id="MPC43892.1"/>
    </source>
</evidence>
<protein>
    <submittedName>
        <fullName evidence="1">Uncharacterized protein</fullName>
    </submittedName>
</protein>
<reference evidence="1 2" key="1">
    <citation type="submission" date="2019-05" db="EMBL/GenBank/DDBJ databases">
        <title>Another draft genome of Portunus trituberculatus and its Hox gene families provides insights of decapod evolution.</title>
        <authorList>
            <person name="Jeong J.-H."/>
            <person name="Song I."/>
            <person name="Kim S."/>
            <person name="Choi T."/>
            <person name="Kim D."/>
            <person name="Ryu S."/>
            <person name="Kim W."/>
        </authorList>
    </citation>
    <scope>NUCLEOTIDE SEQUENCE [LARGE SCALE GENOMIC DNA]</scope>
    <source>
        <tissue evidence="1">Muscle</tissue>
    </source>
</reference>